<keyword evidence="2" id="KW-1133">Transmembrane helix</keyword>
<feature type="region of interest" description="Disordered" evidence="1">
    <location>
        <begin position="532"/>
        <end position="564"/>
    </location>
</feature>
<evidence type="ECO:0000256" key="1">
    <source>
        <dbReference type="SAM" id="MobiDB-lite"/>
    </source>
</evidence>
<feature type="compositionally biased region" description="Polar residues" evidence="1">
    <location>
        <begin position="41"/>
        <end position="55"/>
    </location>
</feature>
<dbReference type="AlphaFoldDB" id="A0A1W0WU65"/>
<comment type="caution">
    <text evidence="3">The sequence shown here is derived from an EMBL/GenBank/DDBJ whole genome shotgun (WGS) entry which is preliminary data.</text>
</comment>
<proteinExistence type="predicted"/>
<evidence type="ECO:0000313" key="4">
    <source>
        <dbReference type="Proteomes" id="UP000192578"/>
    </source>
</evidence>
<reference evidence="4" key="1">
    <citation type="submission" date="2017-01" db="EMBL/GenBank/DDBJ databases">
        <title>Comparative genomics of anhydrobiosis in the tardigrade Hypsibius dujardini.</title>
        <authorList>
            <person name="Yoshida Y."/>
            <person name="Koutsovoulos G."/>
            <person name="Laetsch D."/>
            <person name="Stevens L."/>
            <person name="Kumar S."/>
            <person name="Horikawa D."/>
            <person name="Ishino K."/>
            <person name="Komine S."/>
            <person name="Tomita M."/>
            <person name="Blaxter M."/>
            <person name="Arakawa K."/>
        </authorList>
    </citation>
    <scope>NUCLEOTIDE SEQUENCE [LARGE SCALE GENOMIC DNA]</scope>
    <source>
        <strain evidence="4">Z151</strain>
    </source>
</reference>
<dbReference type="EMBL" id="MTYJ01000046">
    <property type="protein sequence ID" value="OQV18749.1"/>
    <property type="molecule type" value="Genomic_DNA"/>
</dbReference>
<feature type="transmembrane region" description="Helical" evidence="2">
    <location>
        <begin position="157"/>
        <end position="180"/>
    </location>
</feature>
<dbReference type="Proteomes" id="UP000192578">
    <property type="component" value="Unassembled WGS sequence"/>
</dbReference>
<keyword evidence="4" id="KW-1185">Reference proteome</keyword>
<protein>
    <submittedName>
        <fullName evidence="3">Uncharacterized protein</fullName>
    </submittedName>
</protein>
<evidence type="ECO:0000313" key="3">
    <source>
        <dbReference type="EMBL" id="OQV18749.1"/>
    </source>
</evidence>
<accession>A0A1W0WU65</accession>
<keyword evidence="2" id="KW-0472">Membrane</keyword>
<feature type="region of interest" description="Disordered" evidence="1">
    <location>
        <begin position="39"/>
        <end position="68"/>
    </location>
</feature>
<organism evidence="3 4">
    <name type="scientific">Hypsibius exemplaris</name>
    <name type="common">Freshwater tardigrade</name>
    <dbReference type="NCBI Taxonomy" id="2072580"/>
    <lineage>
        <taxon>Eukaryota</taxon>
        <taxon>Metazoa</taxon>
        <taxon>Ecdysozoa</taxon>
        <taxon>Tardigrada</taxon>
        <taxon>Eutardigrada</taxon>
        <taxon>Parachela</taxon>
        <taxon>Hypsibioidea</taxon>
        <taxon>Hypsibiidae</taxon>
        <taxon>Hypsibius</taxon>
    </lineage>
</organism>
<evidence type="ECO:0000256" key="2">
    <source>
        <dbReference type="SAM" id="Phobius"/>
    </source>
</evidence>
<keyword evidence="2" id="KW-0812">Transmembrane</keyword>
<sequence length="590" mass="60974">MANSDTYQLLEFQPKTCYLPPRDEPATLRRSISAGGVLENSAGSQVSSFPQQTLTGAERMHQPGGRRGGYSNVGYEMDSYKQPLLQPPLFVLMPAASAGDYYAGRSGMGALGGDTAMMAYGSGGMDTLARRRRQSYRDLEYADPYRRKRSCCSCWRFAIAMIIILAILGVGASIAGVVFIKLIDDDVIGPNVSHSSTIHPITSTAASESFSFDISPEGGFANVSSVVISNGSLTLIKDSPADVDGKVALSIPLTALAAPGYPLTAREDADTIVATSNVSSPDSLVTATDVVLEDSPAQPSNETASQFDLAVAVLANNKTGPTVGIAIPDGVSATINVSSSMITALPSLTSAVVVATPVPMGIAETESTPITTMTTPALPEGTTALLSFVLPPKGMTAAPGAVNVSTTLKPAAGNGTSPKKVSLTLSATTPSPMAADIVQEPVATGPGIAFSATMRTMDAPPVMSHMNSFQNALDAAQLLNAIREDHRKPADLPRKHTDSTTTPAAPTSAVVIINIVPNGEVQGAPVAEIPVSSTAPTSTESPVTTPAGSSPSSDSGQVEVTAPTTTMRTTTVDSNDTTFIGARIYHRTPS</sequence>
<feature type="compositionally biased region" description="Polar residues" evidence="1">
    <location>
        <begin position="532"/>
        <end position="558"/>
    </location>
</feature>
<gene>
    <name evidence="3" type="ORF">BV898_07187</name>
</gene>
<name>A0A1W0WU65_HYPEX</name>